<organism evidence="2 3">
    <name type="scientific">Talaromyces stipitatus (strain ATCC 10500 / CBS 375.48 / QM 6759 / NRRL 1006)</name>
    <name type="common">Penicillium stipitatum</name>
    <dbReference type="NCBI Taxonomy" id="441959"/>
    <lineage>
        <taxon>Eukaryota</taxon>
        <taxon>Fungi</taxon>
        <taxon>Dikarya</taxon>
        <taxon>Ascomycota</taxon>
        <taxon>Pezizomycotina</taxon>
        <taxon>Eurotiomycetes</taxon>
        <taxon>Eurotiomycetidae</taxon>
        <taxon>Eurotiales</taxon>
        <taxon>Trichocomaceae</taxon>
        <taxon>Talaromyces</taxon>
        <taxon>Talaromyces sect. Talaromyces</taxon>
    </lineage>
</organism>
<feature type="compositionally biased region" description="Basic and acidic residues" evidence="1">
    <location>
        <begin position="55"/>
        <end position="64"/>
    </location>
</feature>
<dbReference type="Proteomes" id="UP000001745">
    <property type="component" value="Unassembled WGS sequence"/>
</dbReference>
<dbReference type="VEuPathDB" id="FungiDB:TSTA_015240"/>
<sequence>MASEKKSDAQVLLELVQGQLERHNTRSEKEEDTMIGTEKASTNDSTATTTLPKNPENDQQKEPKIPAQPLYPILNCGCLNSRELPTTAGHVDIGYVPYITNQFNSLSDIGLYGAAYQAVEVNDTSPIFHTTRQNPL</sequence>
<evidence type="ECO:0000256" key="1">
    <source>
        <dbReference type="SAM" id="MobiDB-lite"/>
    </source>
</evidence>
<dbReference type="RefSeq" id="XP_002483670.1">
    <property type="nucleotide sequence ID" value="XM_002483625.1"/>
</dbReference>
<reference evidence="3" key="1">
    <citation type="journal article" date="2015" name="Genome Announc.">
        <title>Genome sequence of the AIDS-associated pathogen Penicillium marneffei (ATCC18224) and its near taxonomic relative Talaromyces stipitatus (ATCC10500).</title>
        <authorList>
            <person name="Nierman W.C."/>
            <person name="Fedorova-Abrams N.D."/>
            <person name="Andrianopoulos A."/>
        </authorList>
    </citation>
    <scope>NUCLEOTIDE SEQUENCE [LARGE SCALE GENOMIC DNA]</scope>
    <source>
        <strain evidence="3">ATCC 10500 / CBS 375.48 / QM 6759 / NRRL 1006</strain>
    </source>
</reference>
<gene>
    <name evidence="2" type="ORF">TSTA_015240</name>
</gene>
<feature type="compositionally biased region" description="Polar residues" evidence="1">
    <location>
        <begin position="39"/>
        <end position="52"/>
    </location>
</feature>
<accession>B8MHV6</accession>
<name>B8MHV6_TALSN</name>
<dbReference type="EMBL" id="EQ962656">
    <property type="protein sequence ID" value="EED16436.1"/>
    <property type="molecule type" value="Genomic_DNA"/>
</dbReference>
<feature type="compositionally biased region" description="Low complexity" evidence="1">
    <location>
        <begin position="10"/>
        <end position="19"/>
    </location>
</feature>
<evidence type="ECO:0000313" key="2">
    <source>
        <dbReference type="EMBL" id="EED16436.1"/>
    </source>
</evidence>
<dbReference type="InParanoid" id="B8MHV6"/>
<dbReference type="AlphaFoldDB" id="B8MHV6"/>
<protein>
    <submittedName>
        <fullName evidence="2">Uncharacterized protein</fullName>
    </submittedName>
</protein>
<dbReference type="GeneID" id="8106266"/>
<feature type="region of interest" description="Disordered" evidence="1">
    <location>
        <begin position="1"/>
        <end position="66"/>
    </location>
</feature>
<dbReference type="HOGENOM" id="CLU_1876821_0_0_1"/>
<evidence type="ECO:0000313" key="3">
    <source>
        <dbReference type="Proteomes" id="UP000001745"/>
    </source>
</evidence>
<proteinExistence type="predicted"/>
<keyword evidence="3" id="KW-1185">Reference proteome</keyword>
<feature type="compositionally biased region" description="Basic and acidic residues" evidence="1">
    <location>
        <begin position="20"/>
        <end position="29"/>
    </location>
</feature>